<dbReference type="EMBL" id="RZGK01000002">
    <property type="protein sequence ID" value="KAF9702013.1"/>
    <property type="molecule type" value="Genomic_DNA"/>
</dbReference>
<sequence length="523" mass="58501">MAAECDHFSNLPNELKYMILSLLPCHSLKVARLVDKEWAVVAASLLFHTVETRLLETENRKISTLIDGLPGGFLDSVKVLCISSVSNPPAREKTENSLLRLLGALPRDTLATFRCSVPLSQHTVGLLLRTQSRLSDLGVSLARNEQIGLPGPNFVRGNLLCLRRLAITVTRASNSTYEGYGTWFSYTPILEDLRIQGALFHGLHYFEGWTLPMKNTLLTLRRLFLDQLVLTPSVSGLSEQMHLPSLRELVLRQCRGTGALLDSFTTAFSKSENSALEMFEQADTKQLPDHVAATKLLKALKKLDVVILTNKSGLVDSLPDLTSLCEVGHTIRAAHISTSHETRYYNVDELRQLSAACPNMEMLCINLPDFHEDVINTEILDDFELSPGNGGSPARRELRISLEILATLPRLRTLRIVNHPLLRFEFTAAERRYRHQQLARLFIAFLAERGSPIQLIVFNPAYTCELDETPVMDSNGHKWPFYSYQKGTVSVEKTVSSSVSMVVAVPIVRKEIGLIEPFHAYVV</sequence>
<gene>
    <name evidence="1" type="ORF">EKO04_000027</name>
</gene>
<dbReference type="InterPro" id="IPR036047">
    <property type="entry name" value="F-box-like_dom_sf"/>
</dbReference>
<evidence type="ECO:0000313" key="2">
    <source>
        <dbReference type="Proteomes" id="UP000651452"/>
    </source>
</evidence>
<accession>A0A8H7JEP7</accession>
<comment type="caution">
    <text evidence="1">The sequence shown here is derived from an EMBL/GenBank/DDBJ whole genome shotgun (WGS) entry which is preliminary data.</text>
</comment>
<dbReference type="OrthoDB" id="3794824at2759"/>
<dbReference type="AlphaFoldDB" id="A0A8H7JEP7"/>
<dbReference type="SUPFAM" id="SSF52047">
    <property type="entry name" value="RNI-like"/>
    <property type="match status" value="1"/>
</dbReference>
<reference evidence="1" key="1">
    <citation type="submission" date="2018-12" db="EMBL/GenBank/DDBJ databases">
        <authorList>
            <person name="Syme R.A."/>
            <person name="Farfan-Caceres L."/>
            <person name="Lichtenzveig J."/>
        </authorList>
    </citation>
    <scope>NUCLEOTIDE SEQUENCE</scope>
    <source>
        <strain evidence="1">Al4</strain>
    </source>
</reference>
<keyword evidence="2" id="KW-1185">Reference proteome</keyword>
<organism evidence="1 2">
    <name type="scientific">Ascochyta lentis</name>
    <dbReference type="NCBI Taxonomy" id="205686"/>
    <lineage>
        <taxon>Eukaryota</taxon>
        <taxon>Fungi</taxon>
        <taxon>Dikarya</taxon>
        <taxon>Ascomycota</taxon>
        <taxon>Pezizomycotina</taxon>
        <taxon>Dothideomycetes</taxon>
        <taxon>Pleosporomycetidae</taxon>
        <taxon>Pleosporales</taxon>
        <taxon>Pleosporineae</taxon>
        <taxon>Didymellaceae</taxon>
        <taxon>Ascochyta</taxon>
    </lineage>
</organism>
<reference evidence="1" key="2">
    <citation type="submission" date="2020-09" db="EMBL/GenBank/DDBJ databases">
        <title>Reference genome assembly for Australian Ascochyta lentis isolate Al4.</title>
        <authorList>
            <person name="Lee R.C."/>
            <person name="Farfan-Caceres L.M."/>
            <person name="Debler J.W."/>
            <person name="Williams A.H."/>
            <person name="Henares B.M."/>
        </authorList>
    </citation>
    <scope>NUCLEOTIDE SEQUENCE</scope>
    <source>
        <strain evidence="1">Al4</strain>
    </source>
</reference>
<evidence type="ECO:0008006" key="3">
    <source>
        <dbReference type="Google" id="ProtNLM"/>
    </source>
</evidence>
<protein>
    <recommendedName>
        <fullName evidence="3">F-box domain-containing protein</fullName>
    </recommendedName>
</protein>
<proteinExistence type="predicted"/>
<dbReference type="SUPFAM" id="SSF81383">
    <property type="entry name" value="F-box domain"/>
    <property type="match status" value="1"/>
</dbReference>
<evidence type="ECO:0000313" key="1">
    <source>
        <dbReference type="EMBL" id="KAF9702013.1"/>
    </source>
</evidence>
<dbReference type="Proteomes" id="UP000651452">
    <property type="component" value="Unassembled WGS sequence"/>
</dbReference>
<dbReference type="Gene3D" id="1.20.1280.50">
    <property type="match status" value="1"/>
</dbReference>
<name>A0A8H7JEP7_9PLEO</name>